<organism evidence="2 3">
    <name type="scientific">Eumeta variegata</name>
    <name type="common">Bagworm moth</name>
    <name type="synonym">Eumeta japonica</name>
    <dbReference type="NCBI Taxonomy" id="151549"/>
    <lineage>
        <taxon>Eukaryota</taxon>
        <taxon>Metazoa</taxon>
        <taxon>Ecdysozoa</taxon>
        <taxon>Arthropoda</taxon>
        <taxon>Hexapoda</taxon>
        <taxon>Insecta</taxon>
        <taxon>Pterygota</taxon>
        <taxon>Neoptera</taxon>
        <taxon>Endopterygota</taxon>
        <taxon>Lepidoptera</taxon>
        <taxon>Glossata</taxon>
        <taxon>Ditrysia</taxon>
        <taxon>Tineoidea</taxon>
        <taxon>Psychidae</taxon>
        <taxon>Oiketicinae</taxon>
        <taxon>Eumeta</taxon>
    </lineage>
</organism>
<protein>
    <submittedName>
        <fullName evidence="2">Uncharacterized protein</fullName>
    </submittedName>
</protein>
<comment type="caution">
    <text evidence="2">The sequence shown here is derived from an EMBL/GenBank/DDBJ whole genome shotgun (WGS) entry which is preliminary data.</text>
</comment>
<dbReference type="EMBL" id="BGZK01000104">
    <property type="protein sequence ID" value="GBP19056.1"/>
    <property type="molecule type" value="Genomic_DNA"/>
</dbReference>
<feature type="region of interest" description="Disordered" evidence="1">
    <location>
        <begin position="16"/>
        <end position="41"/>
    </location>
</feature>
<evidence type="ECO:0000256" key="1">
    <source>
        <dbReference type="SAM" id="MobiDB-lite"/>
    </source>
</evidence>
<proteinExistence type="predicted"/>
<dbReference type="AlphaFoldDB" id="A0A4C1TZM0"/>
<feature type="region of interest" description="Disordered" evidence="1">
    <location>
        <begin position="192"/>
        <end position="232"/>
    </location>
</feature>
<keyword evidence="3" id="KW-1185">Reference proteome</keyword>
<name>A0A4C1TZM0_EUMVA</name>
<gene>
    <name evidence="2" type="ORF">EVAR_83368_1</name>
</gene>
<evidence type="ECO:0000313" key="2">
    <source>
        <dbReference type="EMBL" id="GBP19056.1"/>
    </source>
</evidence>
<accession>A0A4C1TZM0</accession>
<reference evidence="2 3" key="1">
    <citation type="journal article" date="2019" name="Commun. Biol.">
        <title>The bagworm genome reveals a unique fibroin gene that provides high tensile strength.</title>
        <authorList>
            <person name="Kono N."/>
            <person name="Nakamura H."/>
            <person name="Ohtoshi R."/>
            <person name="Tomita M."/>
            <person name="Numata K."/>
            <person name="Arakawa K."/>
        </authorList>
    </citation>
    <scope>NUCLEOTIDE SEQUENCE [LARGE SCALE GENOMIC DNA]</scope>
</reference>
<evidence type="ECO:0000313" key="3">
    <source>
        <dbReference type="Proteomes" id="UP000299102"/>
    </source>
</evidence>
<feature type="compositionally biased region" description="Basic residues" evidence="1">
    <location>
        <begin position="16"/>
        <end position="31"/>
    </location>
</feature>
<dbReference type="Proteomes" id="UP000299102">
    <property type="component" value="Unassembled WGS sequence"/>
</dbReference>
<feature type="compositionally biased region" description="Basic residues" evidence="1">
    <location>
        <begin position="200"/>
        <end position="216"/>
    </location>
</feature>
<sequence>MNVTRLFRQKNISMMRKKKKKKGGNHIRAKVKQQTAERRSGQTRKILRHSVLYAALARAADGYYRECCDEIRDRCLKRSPRQAASTNELRFYTSIIIQCKIRNIKQSVLSIDESDDGLHARGSSNILYVSARLTVYTARLDRSTTKDSKRWRFPKFHQRAFALNRSRYSFDEHSSHSFSVIPPCLREGCRPTDCPPSGRPPRRQLRQRGQHTKCQIKPHVAVGAHPAPSLNR</sequence>